<comment type="caution">
    <text evidence="1">The sequence shown here is derived from an EMBL/GenBank/DDBJ whole genome shotgun (WGS) entry which is preliminary data.</text>
</comment>
<dbReference type="PIRSF" id="PIRSF032025">
    <property type="entry name" value="UCP032025"/>
    <property type="match status" value="1"/>
</dbReference>
<proteinExistence type="predicted"/>
<protein>
    <recommendedName>
        <fullName evidence="3">DUF1489 family protein</fullName>
    </recommendedName>
</protein>
<reference evidence="1 2" key="1">
    <citation type="submission" date="2020-08" db="EMBL/GenBank/DDBJ databases">
        <title>Genomic Encyclopedia of Type Strains, Phase IV (KMG-IV): sequencing the most valuable type-strain genomes for metagenomic binning, comparative biology and taxonomic classification.</title>
        <authorList>
            <person name="Goeker M."/>
        </authorList>
    </citation>
    <scope>NUCLEOTIDE SEQUENCE [LARGE SCALE GENOMIC DNA]</scope>
    <source>
        <strain evidence="1 2">DSM 102189</strain>
    </source>
</reference>
<evidence type="ECO:0000313" key="2">
    <source>
        <dbReference type="Proteomes" id="UP000538147"/>
    </source>
</evidence>
<dbReference type="Pfam" id="PF07370">
    <property type="entry name" value="DUF1489"/>
    <property type="match status" value="1"/>
</dbReference>
<dbReference type="InterPro" id="IPR008320">
    <property type="entry name" value="UCP032025"/>
</dbReference>
<sequence>MLHLTKVAVGCADVETLARLQGERWGAEAASLTRYMPTRAEELAGGSLFWIIKHRIVARQPILSLAMVETPWGTKCRIGLAPGPIAVQPVPKKAHQGWRYLAAADAPPDLGAAGDDDALPLGMVRELQSLWLI</sequence>
<gene>
    <name evidence="1" type="ORF">FHS79_001056</name>
</gene>
<evidence type="ECO:0008006" key="3">
    <source>
        <dbReference type="Google" id="ProtNLM"/>
    </source>
</evidence>
<dbReference type="AlphaFoldDB" id="A0A841L2R7"/>
<dbReference type="Proteomes" id="UP000538147">
    <property type="component" value="Unassembled WGS sequence"/>
</dbReference>
<name>A0A841L2R7_9SPHN</name>
<organism evidence="1 2">
    <name type="scientific">Polymorphobacter multimanifer</name>
    <dbReference type="NCBI Taxonomy" id="1070431"/>
    <lineage>
        <taxon>Bacteria</taxon>
        <taxon>Pseudomonadati</taxon>
        <taxon>Pseudomonadota</taxon>
        <taxon>Alphaproteobacteria</taxon>
        <taxon>Sphingomonadales</taxon>
        <taxon>Sphingosinicellaceae</taxon>
        <taxon>Polymorphobacter</taxon>
    </lineage>
</organism>
<keyword evidence="2" id="KW-1185">Reference proteome</keyword>
<dbReference type="RefSeq" id="WP_184196444.1">
    <property type="nucleotide sequence ID" value="NZ_BMOX01000118.1"/>
</dbReference>
<evidence type="ECO:0000313" key="1">
    <source>
        <dbReference type="EMBL" id="MBB6226894.1"/>
    </source>
</evidence>
<dbReference type="EMBL" id="JACIIV010000006">
    <property type="protein sequence ID" value="MBB6226894.1"/>
    <property type="molecule type" value="Genomic_DNA"/>
</dbReference>
<accession>A0A841L2R7</accession>